<organism evidence="1 2">
    <name type="scientific">Cryomorpha ignava</name>
    <dbReference type="NCBI Taxonomy" id="101383"/>
    <lineage>
        <taxon>Bacteria</taxon>
        <taxon>Pseudomonadati</taxon>
        <taxon>Bacteroidota</taxon>
        <taxon>Flavobacteriia</taxon>
        <taxon>Flavobacteriales</taxon>
        <taxon>Cryomorphaceae</taxon>
        <taxon>Cryomorpha</taxon>
    </lineage>
</organism>
<reference evidence="1 2" key="1">
    <citation type="submission" date="2020-02" db="EMBL/GenBank/DDBJ databases">
        <title>Out from the shadows clarifying the taxonomy of the family Cryomorphaceae and related taxa by utilizing the GTDB taxonomic framework.</title>
        <authorList>
            <person name="Bowman J.P."/>
        </authorList>
    </citation>
    <scope>NUCLEOTIDE SEQUENCE [LARGE SCALE GENOMIC DNA]</scope>
    <source>
        <strain evidence="1 2">QSSC 1-22</strain>
    </source>
</reference>
<sequence length="193" mass="22418">MKIITLILSIGFLLLLSNALKAQYKYEREYRIKSEMIPQSAQAFIDSIGPDSRIKWYKEISLDAVSIEAKFKHNKKKFSVEFDTLGILQDVEFIIESSEIPPVVFNKIEQKLDSLYEKWKFQKIQIHYSGSHSDILTSIHKNEPGNAVKVYFEIVLKGKNPGNTQEYEITFNAQGEMQHIQMIIQDEADHLEY</sequence>
<dbReference type="SUPFAM" id="SSF160574">
    <property type="entry name" value="BT0923-like"/>
    <property type="match status" value="1"/>
</dbReference>
<proteinExistence type="predicted"/>
<evidence type="ECO:0000313" key="1">
    <source>
        <dbReference type="EMBL" id="NEN22349.1"/>
    </source>
</evidence>
<dbReference type="EMBL" id="JAAGVY010000002">
    <property type="protein sequence ID" value="NEN22349.1"/>
    <property type="molecule type" value="Genomic_DNA"/>
</dbReference>
<dbReference type="Gene3D" id="3.10.450.360">
    <property type="match status" value="1"/>
</dbReference>
<gene>
    <name evidence="1" type="ORF">G3O08_02390</name>
</gene>
<accession>A0A7K3WL38</accession>
<dbReference type="AlphaFoldDB" id="A0A7K3WL38"/>
<evidence type="ECO:0000313" key="2">
    <source>
        <dbReference type="Proteomes" id="UP000486602"/>
    </source>
</evidence>
<comment type="caution">
    <text evidence="1">The sequence shown here is derived from an EMBL/GenBank/DDBJ whole genome shotgun (WGS) entry which is preliminary data.</text>
</comment>
<dbReference type="Proteomes" id="UP000486602">
    <property type="component" value="Unassembled WGS sequence"/>
</dbReference>
<keyword evidence="2" id="KW-1185">Reference proteome</keyword>
<protein>
    <submittedName>
        <fullName evidence="1">Uncharacterized protein</fullName>
    </submittedName>
</protein>
<dbReference type="RefSeq" id="WP_163283055.1">
    <property type="nucleotide sequence ID" value="NZ_JAAGVY010000002.1"/>
</dbReference>
<name>A0A7K3WL38_9FLAO</name>